<accession>A0A7W8VHJ1</accession>
<dbReference type="Proteomes" id="UP000572635">
    <property type="component" value="Unassembled WGS sequence"/>
</dbReference>
<comment type="caution">
    <text evidence="2">The sequence shown here is derived from an EMBL/GenBank/DDBJ whole genome shotgun (WGS) entry which is preliminary data.</text>
</comment>
<organism evidence="2 3">
    <name type="scientific">Nocardiopsis composta</name>
    <dbReference type="NCBI Taxonomy" id="157465"/>
    <lineage>
        <taxon>Bacteria</taxon>
        <taxon>Bacillati</taxon>
        <taxon>Actinomycetota</taxon>
        <taxon>Actinomycetes</taxon>
        <taxon>Streptosporangiales</taxon>
        <taxon>Nocardiopsidaceae</taxon>
        <taxon>Nocardiopsis</taxon>
    </lineage>
</organism>
<evidence type="ECO:0000313" key="3">
    <source>
        <dbReference type="Proteomes" id="UP000572635"/>
    </source>
</evidence>
<name>A0A7W8VHJ1_9ACTN</name>
<keyword evidence="3" id="KW-1185">Reference proteome</keyword>
<evidence type="ECO:0000313" key="2">
    <source>
        <dbReference type="EMBL" id="MBB5436089.1"/>
    </source>
</evidence>
<feature type="region of interest" description="Disordered" evidence="1">
    <location>
        <begin position="1"/>
        <end position="44"/>
    </location>
</feature>
<proteinExistence type="predicted"/>
<gene>
    <name evidence="2" type="ORF">HDA36_006237</name>
</gene>
<sequence>MGGTGMAGGHLEWDPQEQRWVPPGRRTRPLVPRGVGPSGPGGPR</sequence>
<reference evidence="2 3" key="1">
    <citation type="submission" date="2020-08" db="EMBL/GenBank/DDBJ databases">
        <title>Sequencing the genomes of 1000 actinobacteria strains.</title>
        <authorList>
            <person name="Klenk H.-P."/>
        </authorList>
    </citation>
    <scope>NUCLEOTIDE SEQUENCE [LARGE SCALE GENOMIC DNA]</scope>
    <source>
        <strain evidence="2 3">DSM 44551</strain>
    </source>
</reference>
<evidence type="ECO:0000256" key="1">
    <source>
        <dbReference type="SAM" id="MobiDB-lite"/>
    </source>
</evidence>
<protein>
    <submittedName>
        <fullName evidence="2">Uncharacterized protein</fullName>
    </submittedName>
</protein>
<dbReference type="EMBL" id="JACHDB010000002">
    <property type="protein sequence ID" value="MBB5436089.1"/>
    <property type="molecule type" value="Genomic_DNA"/>
</dbReference>
<dbReference type="AlphaFoldDB" id="A0A7W8VHJ1"/>